<dbReference type="InterPro" id="IPR051814">
    <property type="entry name" value="NAD(P)H-dep_FMN_reductase"/>
</dbReference>
<dbReference type="EMBL" id="BAAATJ010000015">
    <property type="protein sequence ID" value="GAA2403615.1"/>
    <property type="molecule type" value="Genomic_DNA"/>
</dbReference>
<dbReference type="RefSeq" id="WP_344631852.1">
    <property type="nucleotide sequence ID" value="NZ_BAAATJ010000015.1"/>
</dbReference>
<dbReference type="Pfam" id="PF03358">
    <property type="entry name" value="FMN_red"/>
    <property type="match status" value="1"/>
</dbReference>
<evidence type="ECO:0000256" key="1">
    <source>
        <dbReference type="ARBA" id="ARBA00022630"/>
    </source>
</evidence>
<keyword evidence="3" id="KW-0560">Oxidoreductase</keyword>
<evidence type="ECO:0000313" key="6">
    <source>
        <dbReference type="Proteomes" id="UP001500058"/>
    </source>
</evidence>
<name>A0ABN3IHM7_9ACTN</name>
<organism evidence="5 6">
    <name type="scientific">Streptomyces glaucosporus</name>
    <dbReference type="NCBI Taxonomy" id="284044"/>
    <lineage>
        <taxon>Bacteria</taxon>
        <taxon>Bacillati</taxon>
        <taxon>Actinomycetota</taxon>
        <taxon>Actinomycetes</taxon>
        <taxon>Kitasatosporales</taxon>
        <taxon>Streptomycetaceae</taxon>
        <taxon>Streptomyces</taxon>
    </lineage>
</organism>
<evidence type="ECO:0000256" key="3">
    <source>
        <dbReference type="ARBA" id="ARBA00023002"/>
    </source>
</evidence>
<dbReference type="SUPFAM" id="SSF52218">
    <property type="entry name" value="Flavoproteins"/>
    <property type="match status" value="1"/>
</dbReference>
<keyword evidence="2" id="KW-0288">FMN</keyword>
<dbReference type="InterPro" id="IPR005025">
    <property type="entry name" value="FMN_Rdtase-like_dom"/>
</dbReference>
<protein>
    <submittedName>
        <fullName evidence="5">FMN reductase</fullName>
    </submittedName>
</protein>
<sequence>MKPIRIAAVSAGLGRPSSTRLLADRLAEATRRELADGDRPVEVRTVELRELAGGIADAMVTGFPGPALGEAIEAVTEADGLIAVTPIFTASYSGLFKSFFDVIDNTALRGKPVLIAATGGTPRHSLALEHALRPMFAYLRAAVAPTAVYAAPEDWGGGDARHGELAARIGRAAEELAHLVRTRPEPAGEPGAADTGAVTPFQEHLASLGLD</sequence>
<evidence type="ECO:0000256" key="2">
    <source>
        <dbReference type="ARBA" id="ARBA00022643"/>
    </source>
</evidence>
<evidence type="ECO:0000313" key="5">
    <source>
        <dbReference type="EMBL" id="GAA2403615.1"/>
    </source>
</evidence>
<keyword evidence="1" id="KW-0285">Flavoprotein</keyword>
<dbReference type="InterPro" id="IPR023932">
    <property type="entry name" value="CE1759_FMN_reduct"/>
</dbReference>
<evidence type="ECO:0000259" key="4">
    <source>
        <dbReference type="Pfam" id="PF03358"/>
    </source>
</evidence>
<dbReference type="NCBIfam" id="TIGR04037">
    <property type="entry name" value="LLM_duo_CE1759"/>
    <property type="match status" value="1"/>
</dbReference>
<accession>A0ABN3IHM7</accession>
<feature type="domain" description="NADPH-dependent FMN reductase-like" evidence="4">
    <location>
        <begin position="5"/>
        <end position="155"/>
    </location>
</feature>
<dbReference type="PANTHER" id="PTHR43408">
    <property type="entry name" value="FMN REDUCTASE (NADPH)"/>
    <property type="match status" value="1"/>
</dbReference>
<dbReference type="Proteomes" id="UP001500058">
    <property type="component" value="Unassembled WGS sequence"/>
</dbReference>
<comment type="caution">
    <text evidence="5">The sequence shown here is derived from an EMBL/GenBank/DDBJ whole genome shotgun (WGS) entry which is preliminary data.</text>
</comment>
<keyword evidence="6" id="KW-1185">Reference proteome</keyword>
<dbReference type="Gene3D" id="3.40.50.360">
    <property type="match status" value="1"/>
</dbReference>
<dbReference type="PANTHER" id="PTHR43408:SF2">
    <property type="entry name" value="FMN REDUCTASE (NADPH)"/>
    <property type="match status" value="1"/>
</dbReference>
<gene>
    <name evidence="5" type="ORF">GCM10010420_33610</name>
</gene>
<proteinExistence type="predicted"/>
<dbReference type="InterPro" id="IPR029039">
    <property type="entry name" value="Flavoprotein-like_sf"/>
</dbReference>
<reference evidence="5 6" key="1">
    <citation type="journal article" date="2019" name="Int. J. Syst. Evol. Microbiol.">
        <title>The Global Catalogue of Microorganisms (GCM) 10K type strain sequencing project: providing services to taxonomists for standard genome sequencing and annotation.</title>
        <authorList>
            <consortium name="The Broad Institute Genomics Platform"/>
            <consortium name="The Broad Institute Genome Sequencing Center for Infectious Disease"/>
            <person name="Wu L."/>
            <person name="Ma J."/>
        </authorList>
    </citation>
    <scope>NUCLEOTIDE SEQUENCE [LARGE SCALE GENOMIC DNA]</scope>
    <source>
        <strain evidence="5 6">JCM 6921</strain>
    </source>
</reference>